<evidence type="ECO:0000313" key="2">
    <source>
        <dbReference type="EMBL" id="CAF2142551.1"/>
    </source>
</evidence>
<gene>
    <name evidence="2" type="ORF">DARMORV10_A02P30400.1</name>
</gene>
<accession>A0A816X8D2</accession>
<evidence type="ECO:0000256" key="1">
    <source>
        <dbReference type="SAM" id="MobiDB-lite"/>
    </source>
</evidence>
<name>A0A816X8D2_BRANA</name>
<organism evidence="2">
    <name type="scientific">Brassica napus</name>
    <name type="common">Rape</name>
    <dbReference type="NCBI Taxonomy" id="3708"/>
    <lineage>
        <taxon>Eukaryota</taxon>
        <taxon>Viridiplantae</taxon>
        <taxon>Streptophyta</taxon>
        <taxon>Embryophyta</taxon>
        <taxon>Tracheophyta</taxon>
        <taxon>Spermatophyta</taxon>
        <taxon>Magnoliopsida</taxon>
        <taxon>eudicotyledons</taxon>
        <taxon>Gunneridae</taxon>
        <taxon>Pentapetalae</taxon>
        <taxon>rosids</taxon>
        <taxon>malvids</taxon>
        <taxon>Brassicales</taxon>
        <taxon>Brassicaceae</taxon>
        <taxon>Brassiceae</taxon>
        <taxon>Brassica</taxon>
    </lineage>
</organism>
<dbReference type="AlphaFoldDB" id="A0A816X8D2"/>
<feature type="region of interest" description="Disordered" evidence="1">
    <location>
        <begin position="21"/>
        <end position="69"/>
    </location>
</feature>
<reference evidence="2" key="1">
    <citation type="submission" date="2021-01" db="EMBL/GenBank/DDBJ databases">
        <authorList>
            <consortium name="Genoscope - CEA"/>
            <person name="William W."/>
        </authorList>
    </citation>
    <scope>NUCLEOTIDE SEQUENCE</scope>
</reference>
<feature type="compositionally biased region" description="Basic and acidic residues" evidence="1">
    <location>
        <begin position="48"/>
        <end position="69"/>
    </location>
</feature>
<dbReference type="EMBL" id="HG994356">
    <property type="protein sequence ID" value="CAF2142551.1"/>
    <property type="molecule type" value="Genomic_DNA"/>
</dbReference>
<sequence length="69" mass="7852">MPHALCENRRKVIEDCPKAETCGTGDSYTNKHELETPEACRQSSGGDVRTDTRKLRPEEREPMTLHELP</sequence>
<protein>
    <submittedName>
        <fullName evidence="2">(rape) hypothetical protein</fullName>
    </submittedName>
</protein>
<dbReference type="Proteomes" id="UP001295469">
    <property type="component" value="Chromosome A02"/>
</dbReference>
<proteinExistence type="predicted"/>